<dbReference type="InterPro" id="IPR008995">
    <property type="entry name" value="Mo/tungstate-bd_C_term_dom"/>
</dbReference>
<dbReference type="HOGENOM" id="CLU_000604_1_1_2"/>
<evidence type="ECO:0000313" key="15">
    <source>
        <dbReference type="Proteomes" id="UP000010824"/>
    </source>
</evidence>
<dbReference type="PANTHER" id="PTHR42781">
    <property type="entry name" value="SPERMIDINE/PUTRESCINE IMPORT ATP-BINDING PROTEIN POTA"/>
    <property type="match status" value="1"/>
</dbReference>
<comment type="subcellular location">
    <subcellularLocation>
        <location evidence="1">Cell membrane</location>
        <topology evidence="1">Peripheral membrane protein</topology>
    </subcellularLocation>
</comment>
<dbReference type="InterPro" id="IPR050093">
    <property type="entry name" value="ABC_SmlMolc_Importer"/>
</dbReference>
<evidence type="ECO:0000259" key="12">
    <source>
        <dbReference type="PROSITE" id="PS50893"/>
    </source>
</evidence>
<dbReference type="SMART" id="SM00382">
    <property type="entry name" value="AAA"/>
    <property type="match status" value="1"/>
</dbReference>
<evidence type="ECO:0000256" key="3">
    <source>
        <dbReference type="ARBA" id="ARBA00022505"/>
    </source>
</evidence>
<evidence type="ECO:0000256" key="11">
    <source>
        <dbReference type="ARBA" id="ARBA00057369"/>
    </source>
</evidence>
<dbReference type="Proteomes" id="UP000010824">
    <property type="component" value="Chromosome"/>
</dbReference>
<dbReference type="GeneID" id="14309287"/>
<dbReference type="InParanoid" id="L0HCE9"/>
<dbReference type="Gene3D" id="3.40.50.300">
    <property type="entry name" value="P-loop containing nucleotide triphosphate hydrolases"/>
    <property type="match status" value="1"/>
</dbReference>
<feature type="domain" description="Mop" evidence="13">
    <location>
        <begin position="285"/>
        <end position="349"/>
    </location>
</feature>
<evidence type="ECO:0000256" key="5">
    <source>
        <dbReference type="ARBA" id="ARBA00022840"/>
    </source>
</evidence>
<dbReference type="SUPFAM" id="SSF52540">
    <property type="entry name" value="P-loop containing nucleoside triphosphate hydrolases"/>
    <property type="match status" value="1"/>
</dbReference>
<dbReference type="PANTHER" id="PTHR42781:SF7">
    <property type="entry name" value="MOLYBDENUM ABC TRANSPORTER, ATP-BINDING PROTEIN"/>
    <property type="match status" value="1"/>
</dbReference>
<dbReference type="EC" id="7.3.2.6" evidence="8"/>
<dbReference type="InterPro" id="IPR003593">
    <property type="entry name" value="AAA+_ATPase"/>
</dbReference>
<dbReference type="InterPro" id="IPR005116">
    <property type="entry name" value="Transp-assoc_OB_typ1"/>
</dbReference>
<dbReference type="GO" id="GO:0016887">
    <property type="term" value="F:ATP hydrolysis activity"/>
    <property type="evidence" value="ECO:0007669"/>
    <property type="project" value="InterPro"/>
</dbReference>
<dbReference type="PROSITE" id="PS51866">
    <property type="entry name" value="MOP"/>
    <property type="match status" value="1"/>
</dbReference>
<dbReference type="GO" id="GO:0015689">
    <property type="term" value="P:molybdate ion transport"/>
    <property type="evidence" value="ECO:0007669"/>
    <property type="project" value="InterPro"/>
</dbReference>
<keyword evidence="4" id="KW-0547">Nucleotide-binding</keyword>
<dbReference type="InterPro" id="IPR003439">
    <property type="entry name" value="ABC_transporter-like_ATP-bd"/>
</dbReference>
<evidence type="ECO:0000256" key="9">
    <source>
        <dbReference type="ARBA" id="ARBA00041133"/>
    </source>
</evidence>
<keyword evidence="15" id="KW-1185">Reference proteome</keyword>
<dbReference type="FunFam" id="3.40.50.300:FF:000425">
    <property type="entry name" value="Probable ABC transporter, ATP-binding subunit"/>
    <property type="match status" value="1"/>
</dbReference>
<dbReference type="AlphaFoldDB" id="L0HCE9"/>
<dbReference type="GO" id="GO:1901238">
    <property type="term" value="F:ABC-type tungstate transporter activity"/>
    <property type="evidence" value="ECO:0007669"/>
    <property type="project" value="UniProtKB-EC"/>
</dbReference>
<evidence type="ECO:0000256" key="4">
    <source>
        <dbReference type="ARBA" id="ARBA00022741"/>
    </source>
</evidence>
<dbReference type="SUPFAM" id="SSF50331">
    <property type="entry name" value="MOP-like"/>
    <property type="match status" value="1"/>
</dbReference>
<evidence type="ECO:0000256" key="8">
    <source>
        <dbReference type="ARBA" id="ARBA00039025"/>
    </source>
</evidence>
<comment type="function">
    <text evidence="11">Part of the ABC transporter complex WtpABC involved in molybdate/tungstate import. Responsible for energy coupling to the transport system.</text>
</comment>
<organism evidence="14 15">
    <name type="scientific">Methanoregula formicica (strain DSM 22288 / NBRC 105244 / SMSP)</name>
    <dbReference type="NCBI Taxonomy" id="593750"/>
    <lineage>
        <taxon>Archaea</taxon>
        <taxon>Methanobacteriati</taxon>
        <taxon>Methanobacteriota</taxon>
        <taxon>Stenosarchaea group</taxon>
        <taxon>Methanomicrobia</taxon>
        <taxon>Methanomicrobiales</taxon>
        <taxon>Methanoregulaceae</taxon>
        <taxon>Methanoregula</taxon>
    </lineage>
</organism>
<evidence type="ECO:0000256" key="7">
    <source>
        <dbReference type="ARBA" id="ARBA00038781"/>
    </source>
</evidence>
<dbReference type="GO" id="GO:0005886">
    <property type="term" value="C:plasma membrane"/>
    <property type="evidence" value="ECO:0007669"/>
    <property type="project" value="UniProtKB-SubCell"/>
</dbReference>
<keyword evidence="5" id="KW-0067">ATP-binding</keyword>
<dbReference type="eggNOG" id="arCOG00175">
    <property type="taxonomic scope" value="Archaea"/>
</dbReference>
<dbReference type="STRING" id="593750.Metfor_0614"/>
<dbReference type="Gene3D" id="2.40.50.100">
    <property type="match status" value="1"/>
</dbReference>
<accession>L0HCE9</accession>
<evidence type="ECO:0000313" key="14">
    <source>
        <dbReference type="EMBL" id="AGB01675.1"/>
    </source>
</evidence>
<keyword evidence="2" id="KW-0813">Transport</keyword>
<gene>
    <name evidence="14" type="ordered locus">Metfor_0614</name>
</gene>
<reference evidence="15" key="1">
    <citation type="submission" date="2011-12" db="EMBL/GenBank/DDBJ databases">
        <title>Complete sequence of Methanoregula formicicum SMSP.</title>
        <authorList>
            <person name="Lucas S."/>
            <person name="Han J."/>
            <person name="Lapidus A."/>
            <person name="Cheng J.-F."/>
            <person name="Goodwin L."/>
            <person name="Pitluck S."/>
            <person name="Peters L."/>
            <person name="Ovchinnikova G."/>
            <person name="Teshima H."/>
            <person name="Detter J.C."/>
            <person name="Han C."/>
            <person name="Tapia R."/>
            <person name="Land M."/>
            <person name="Hauser L."/>
            <person name="Kyrpides N."/>
            <person name="Ivanova N."/>
            <person name="Pagani I."/>
            <person name="Imachi H."/>
            <person name="Tamaki H."/>
            <person name="Sekiguchi Y."/>
            <person name="Kamagata Y."/>
            <person name="Cadillo-Quiroz H."/>
            <person name="Zinder S."/>
            <person name="Liu W.-T."/>
            <person name="Woyke T."/>
        </authorList>
    </citation>
    <scope>NUCLEOTIDE SEQUENCE [LARGE SCALE GENOMIC DNA]</scope>
    <source>
        <strain evidence="15">DSM 22288 / NBRC 105244 / SMSP</strain>
    </source>
</reference>
<dbReference type="RefSeq" id="WP_015284639.1">
    <property type="nucleotide sequence ID" value="NC_019943.1"/>
</dbReference>
<dbReference type="InterPro" id="IPR004606">
    <property type="entry name" value="Mop_domain"/>
</dbReference>
<name>L0HCE9_METFS</name>
<dbReference type="OrthoDB" id="18368at2157"/>
<dbReference type="EMBL" id="CP003167">
    <property type="protein sequence ID" value="AGB01675.1"/>
    <property type="molecule type" value="Genomic_DNA"/>
</dbReference>
<evidence type="ECO:0000256" key="6">
    <source>
        <dbReference type="ARBA" id="ARBA00038307"/>
    </source>
</evidence>
<evidence type="ECO:0000256" key="10">
    <source>
        <dbReference type="ARBA" id="ARBA00047936"/>
    </source>
</evidence>
<dbReference type="KEGG" id="mfo:Metfor_0614"/>
<reference evidence="14 15" key="2">
    <citation type="journal article" date="2014" name="Genome Announc.">
        <title>Complete Genome Sequence of Methanoregula formicica SMSPT, a Mesophilic Hydrogenotrophic Methanogen Isolated from a Methanogenic Upflow Anaerobic Sludge Blanket Reactor.</title>
        <authorList>
            <person name="Yamamoto K."/>
            <person name="Tamaki H."/>
            <person name="Cadillo-Quiroz H."/>
            <person name="Imachi H."/>
            <person name="Kyrpides N."/>
            <person name="Woyke T."/>
            <person name="Goodwin L."/>
            <person name="Zinder S.H."/>
            <person name="Kamagata Y."/>
            <person name="Liu W.T."/>
        </authorList>
    </citation>
    <scope>NUCLEOTIDE SEQUENCE [LARGE SCALE GENOMIC DNA]</scope>
    <source>
        <strain evidence="15">DSM 22288 / NBRC 105244 / SMSP</strain>
    </source>
</reference>
<proteinExistence type="inferred from homology"/>
<comment type="catalytic activity">
    <reaction evidence="10">
        <text>tungstate(in) + ATP + H2O = tungstate(out) + ADP + phosphate + H(+)</text>
        <dbReference type="Rhea" id="RHEA:35027"/>
        <dbReference type="ChEBI" id="CHEBI:15377"/>
        <dbReference type="ChEBI" id="CHEBI:15378"/>
        <dbReference type="ChEBI" id="CHEBI:30616"/>
        <dbReference type="ChEBI" id="CHEBI:43474"/>
        <dbReference type="ChEBI" id="CHEBI:46502"/>
        <dbReference type="ChEBI" id="CHEBI:456216"/>
        <dbReference type="EC" id="7.3.2.6"/>
    </reaction>
</comment>
<dbReference type="InterPro" id="IPR027417">
    <property type="entry name" value="P-loop_NTPase"/>
</dbReference>
<keyword evidence="3" id="KW-0500">Molybdenum</keyword>
<dbReference type="FunCoup" id="L0HCE9">
    <property type="interactions" value="36"/>
</dbReference>
<sequence>MLRIESLSITLGEFSVHDVSLEIRSDEYFIILGPTGAGKTVLLETIAGIHIPKDGRILLDTVDITEREPRERNIGMVYQDYMLFPHLTVEENIAFGLNQKKVPAHEQRDRVLEMYDLMEIGHLKKRYPGTLSGGEQQRVALARALVLRPEVLLLDEPMSALDSRSRERMRRELSRIRSVTGTTIVQITHHFDDVFALADRIAIMREGRIVQVGETSEVFLHPEDTFVAEFLGISNIIRGRSVRERNIVRITPTRGPAFTAASPVTGDVVTTLHAEDVILSKAPFESSARNCLRGIVTGIVSSGSTVRVSLDAGFPLTALLTRESCRDLDLKEGSGVFATFKATAVHVISMNGDERSE</sequence>
<dbReference type="PROSITE" id="PS50893">
    <property type="entry name" value="ABC_TRANSPORTER_2"/>
    <property type="match status" value="1"/>
</dbReference>
<comment type="similarity">
    <text evidence="6">Belongs to the ABC transporter superfamily. Sulfate/tungstate importer (TC 3.A.1.6) family.</text>
</comment>
<evidence type="ECO:0000259" key="13">
    <source>
        <dbReference type="PROSITE" id="PS51866"/>
    </source>
</evidence>
<feature type="domain" description="ABC transporter" evidence="12">
    <location>
        <begin position="2"/>
        <end position="231"/>
    </location>
</feature>
<dbReference type="GO" id="GO:0005524">
    <property type="term" value="F:ATP binding"/>
    <property type="evidence" value="ECO:0007669"/>
    <property type="project" value="UniProtKB-KW"/>
</dbReference>
<evidence type="ECO:0000256" key="2">
    <source>
        <dbReference type="ARBA" id="ARBA00022448"/>
    </source>
</evidence>
<dbReference type="Pfam" id="PF03459">
    <property type="entry name" value="TOBE"/>
    <property type="match status" value="1"/>
</dbReference>
<comment type="subunit">
    <text evidence="7">The complex is composed of two ATP-binding proteins (WtpC), two transmembrane proteins (WtpB) and a solute-binding protein (WtpA).</text>
</comment>
<evidence type="ECO:0000256" key="1">
    <source>
        <dbReference type="ARBA" id="ARBA00004202"/>
    </source>
</evidence>
<dbReference type="PROSITE" id="PS00211">
    <property type="entry name" value="ABC_TRANSPORTER_1"/>
    <property type="match status" value="1"/>
</dbReference>
<dbReference type="Pfam" id="PF00005">
    <property type="entry name" value="ABC_tran"/>
    <property type="match status" value="1"/>
</dbReference>
<protein>
    <recommendedName>
        <fullName evidence="9">Molybdate/tungstate import ATP-binding protein WtpC</fullName>
        <ecNumber evidence="8">7.3.2.6</ecNumber>
    </recommendedName>
</protein>
<dbReference type="InterPro" id="IPR017871">
    <property type="entry name" value="ABC_transporter-like_CS"/>
</dbReference>